<evidence type="ECO:0000313" key="2">
    <source>
        <dbReference type="Proteomes" id="UP000062317"/>
    </source>
</evidence>
<organism evidence="1 2">
    <name type="scientific">Burkholderia territorii</name>
    <dbReference type="NCBI Taxonomy" id="1503055"/>
    <lineage>
        <taxon>Bacteria</taxon>
        <taxon>Pseudomonadati</taxon>
        <taxon>Pseudomonadota</taxon>
        <taxon>Betaproteobacteria</taxon>
        <taxon>Burkholderiales</taxon>
        <taxon>Burkholderiaceae</taxon>
        <taxon>Burkholderia</taxon>
        <taxon>Burkholderia cepacia complex</taxon>
    </lineage>
</organism>
<sequence length="95" mass="11164">MLERRAYMYEINRNLIERKADRSFFDAAHFFVFKFNANGYAMIDALAGRPFTRERFVAMCEALDMTREATDAFWDKCVRHRIVVEPAGTAMPDRC</sequence>
<comment type="caution">
    <text evidence="1">The sequence shown here is derived from an EMBL/GenBank/DDBJ whole genome shotgun (WGS) entry which is preliminary data.</text>
</comment>
<accession>A0A106DFR1</accession>
<reference evidence="1 2" key="1">
    <citation type="submission" date="2015-11" db="EMBL/GenBank/DDBJ databases">
        <title>Expanding the genomic diversity of Burkholderia species for the development of highly accurate diagnostics.</title>
        <authorList>
            <person name="Sahl J."/>
            <person name="Keim P."/>
            <person name="Wagner D."/>
        </authorList>
    </citation>
    <scope>NUCLEOTIDE SEQUENCE [LARGE SCALE GENOMIC DNA]</scope>
    <source>
        <strain evidence="1 2">MSMB1301WGS</strain>
    </source>
</reference>
<keyword evidence="2" id="KW-1185">Reference proteome</keyword>
<dbReference type="Proteomes" id="UP000062317">
    <property type="component" value="Unassembled WGS sequence"/>
</dbReference>
<name>A0A106DFR1_9BURK</name>
<dbReference type="EMBL" id="LPEQ01000007">
    <property type="protein sequence ID" value="KVV58416.1"/>
    <property type="molecule type" value="Genomic_DNA"/>
</dbReference>
<dbReference type="AlphaFoldDB" id="A0A106DFR1"/>
<proteinExistence type="predicted"/>
<evidence type="ECO:0000313" key="1">
    <source>
        <dbReference type="EMBL" id="KVV58416.1"/>
    </source>
</evidence>
<gene>
    <name evidence="1" type="ORF">WT27_22710</name>
</gene>
<protein>
    <submittedName>
        <fullName evidence="1">Uncharacterized protein</fullName>
    </submittedName>
</protein>